<reference evidence="4" key="1">
    <citation type="submission" date="2017-06" db="EMBL/GenBank/DDBJ databases">
        <authorList>
            <person name="Varghese N."/>
            <person name="Submissions S."/>
        </authorList>
    </citation>
    <scope>NUCLEOTIDE SEQUENCE [LARGE SCALE GENOMIC DNA]</scope>
    <source>
        <strain evidence="4">NKM1</strain>
    </source>
</reference>
<proteinExistence type="predicted"/>
<protein>
    <submittedName>
        <fullName evidence="3">Glycosyltransferase involved in cell wall bisynthesis</fullName>
    </submittedName>
</protein>
<keyword evidence="4" id="KW-1185">Reference proteome</keyword>
<dbReference type="SUPFAM" id="SSF53756">
    <property type="entry name" value="UDP-Glycosyltransferase/glycogen phosphorylase"/>
    <property type="match status" value="1"/>
</dbReference>
<dbReference type="PANTHER" id="PTHR45947">
    <property type="entry name" value="SULFOQUINOVOSYL TRANSFERASE SQD2"/>
    <property type="match status" value="1"/>
</dbReference>
<dbReference type="Gene3D" id="3.40.50.2000">
    <property type="entry name" value="Glycogen Phosphorylase B"/>
    <property type="match status" value="2"/>
</dbReference>
<dbReference type="InterPro" id="IPR001296">
    <property type="entry name" value="Glyco_trans_1"/>
</dbReference>
<feature type="domain" description="Glycosyltransferase subfamily 4-like N-terminal" evidence="2">
    <location>
        <begin position="23"/>
        <end position="196"/>
    </location>
</feature>
<name>A0A239GAV4_9BACT</name>
<dbReference type="InterPro" id="IPR050194">
    <property type="entry name" value="Glycosyltransferase_grp1"/>
</dbReference>
<evidence type="ECO:0000313" key="3">
    <source>
        <dbReference type="EMBL" id="SNS66230.1"/>
    </source>
</evidence>
<dbReference type="Pfam" id="PF00534">
    <property type="entry name" value="Glycos_transf_1"/>
    <property type="match status" value="1"/>
</dbReference>
<evidence type="ECO:0000259" key="2">
    <source>
        <dbReference type="Pfam" id="PF13439"/>
    </source>
</evidence>
<accession>A0A239GAV4</accession>
<dbReference type="Proteomes" id="UP000198432">
    <property type="component" value="Unassembled WGS sequence"/>
</dbReference>
<evidence type="ECO:0000313" key="4">
    <source>
        <dbReference type="Proteomes" id="UP000198432"/>
    </source>
</evidence>
<evidence type="ECO:0000259" key="1">
    <source>
        <dbReference type="Pfam" id="PF00534"/>
    </source>
</evidence>
<dbReference type="Pfam" id="PF13439">
    <property type="entry name" value="Glyco_transf_4"/>
    <property type="match status" value="1"/>
</dbReference>
<dbReference type="EMBL" id="FZOQ01000010">
    <property type="protein sequence ID" value="SNS66230.1"/>
    <property type="molecule type" value="Genomic_DNA"/>
</dbReference>
<dbReference type="OrthoDB" id="7560678at2"/>
<gene>
    <name evidence="3" type="ORF">SAMN06296052_110145</name>
</gene>
<dbReference type="GO" id="GO:0016757">
    <property type="term" value="F:glycosyltransferase activity"/>
    <property type="evidence" value="ECO:0007669"/>
    <property type="project" value="InterPro"/>
</dbReference>
<dbReference type="AlphaFoldDB" id="A0A239GAV4"/>
<keyword evidence="3" id="KW-0808">Transferase</keyword>
<organism evidence="3 4">
    <name type="scientific">Pontibacter ummariensis</name>
    <dbReference type="NCBI Taxonomy" id="1610492"/>
    <lineage>
        <taxon>Bacteria</taxon>
        <taxon>Pseudomonadati</taxon>
        <taxon>Bacteroidota</taxon>
        <taxon>Cytophagia</taxon>
        <taxon>Cytophagales</taxon>
        <taxon>Hymenobacteraceae</taxon>
        <taxon>Pontibacter</taxon>
    </lineage>
</organism>
<dbReference type="InterPro" id="IPR028098">
    <property type="entry name" value="Glyco_trans_4-like_N"/>
</dbReference>
<sequence>MLSFGNSRRPNVAVITPAIAREGITKQVANQIAALQERKVNVCLIVLSDFDADVLQELGVLVPPQDILQLRQQDAYLSPQAFLSSLSIIGPILQFLKKRQVSVVVANAPYAHFIMRLVKLFGFTTGLRLALHQYYHGLQYAQFPLNSFPRITINSLNQGLARLADNSHISISKATRTDVEAHFMKHHRHVVLYNPIFNLAKVPTEKVSVFVGKEEAFKIVLPGRLDCNKGQLFFLEVLERFLKRKRIKAGNLQLLLIGAGEAEEEIKARIRNNSLNAFVRLTGAVSNPHLRCMLEKADLVVVPSFVEGLSFVALEALAAGTTLLASDAGGLKEVVNDGETGFLFAAGDQEDCLAKLEHVYHNRDKELIDRAKVEQDINNRFSYKVYKEKFFRHLFYDTNS</sequence>
<feature type="domain" description="Glycosyl transferase family 1" evidence="1">
    <location>
        <begin position="213"/>
        <end position="365"/>
    </location>
</feature>
<dbReference type="PANTHER" id="PTHR45947:SF14">
    <property type="entry name" value="SLL1723 PROTEIN"/>
    <property type="match status" value="1"/>
</dbReference>